<dbReference type="SMART" id="SM00052">
    <property type="entry name" value="EAL"/>
    <property type="match status" value="1"/>
</dbReference>
<dbReference type="SUPFAM" id="SSF141868">
    <property type="entry name" value="EAL domain-like"/>
    <property type="match status" value="1"/>
</dbReference>
<feature type="domain" description="EAL" evidence="4">
    <location>
        <begin position="398"/>
        <end position="652"/>
    </location>
</feature>
<dbReference type="EMBL" id="UOFY01000047">
    <property type="protein sequence ID" value="VAX10301.1"/>
    <property type="molecule type" value="Genomic_DNA"/>
</dbReference>
<dbReference type="PANTHER" id="PTHR44757:SF2">
    <property type="entry name" value="BIOFILM ARCHITECTURE MAINTENANCE PROTEIN MBAA"/>
    <property type="match status" value="1"/>
</dbReference>
<dbReference type="SMART" id="SM00086">
    <property type="entry name" value="PAC"/>
    <property type="match status" value="1"/>
</dbReference>
<dbReference type="PROSITE" id="PS50113">
    <property type="entry name" value="PAC"/>
    <property type="match status" value="1"/>
</dbReference>
<evidence type="ECO:0000259" key="5">
    <source>
        <dbReference type="PROSITE" id="PS50887"/>
    </source>
</evidence>
<dbReference type="InterPro" id="IPR052155">
    <property type="entry name" value="Biofilm_reg_signaling"/>
</dbReference>
<dbReference type="NCBIfam" id="TIGR00229">
    <property type="entry name" value="sensory_box"/>
    <property type="match status" value="1"/>
</dbReference>
<gene>
    <name evidence="6" type="ORF">MNBD_GAMMA25-74</name>
</gene>
<dbReference type="Gene3D" id="3.20.20.450">
    <property type="entry name" value="EAL domain"/>
    <property type="match status" value="1"/>
</dbReference>
<dbReference type="InterPro" id="IPR000014">
    <property type="entry name" value="PAS"/>
</dbReference>
<dbReference type="PROSITE" id="PS50887">
    <property type="entry name" value="GGDEF"/>
    <property type="match status" value="1"/>
</dbReference>
<dbReference type="SMART" id="SM00091">
    <property type="entry name" value="PAS"/>
    <property type="match status" value="1"/>
</dbReference>
<dbReference type="FunFam" id="3.30.70.270:FF:000001">
    <property type="entry name" value="Diguanylate cyclase domain protein"/>
    <property type="match status" value="1"/>
</dbReference>
<dbReference type="Gene3D" id="3.30.70.270">
    <property type="match status" value="1"/>
</dbReference>
<protein>
    <submittedName>
        <fullName evidence="6">Diguanylate cyclase/phosphodiesterase (GGDEF &amp; EAL domains) with PAS/PAC sensor(S)</fullName>
    </submittedName>
</protein>
<dbReference type="InterPro" id="IPR029787">
    <property type="entry name" value="Nucleotide_cyclase"/>
</dbReference>
<dbReference type="InterPro" id="IPR035919">
    <property type="entry name" value="EAL_sf"/>
</dbReference>
<dbReference type="InterPro" id="IPR000700">
    <property type="entry name" value="PAS-assoc_C"/>
</dbReference>
<dbReference type="InterPro" id="IPR001633">
    <property type="entry name" value="EAL_dom"/>
</dbReference>
<dbReference type="InterPro" id="IPR035965">
    <property type="entry name" value="PAS-like_dom_sf"/>
</dbReference>
<feature type="transmembrane region" description="Helical" evidence="1">
    <location>
        <begin position="12"/>
        <end position="34"/>
    </location>
</feature>
<dbReference type="Pfam" id="PF00990">
    <property type="entry name" value="GGDEF"/>
    <property type="match status" value="1"/>
</dbReference>
<dbReference type="InterPro" id="IPR043128">
    <property type="entry name" value="Rev_trsase/Diguanyl_cyclase"/>
</dbReference>
<organism evidence="6">
    <name type="scientific">hydrothermal vent metagenome</name>
    <dbReference type="NCBI Taxonomy" id="652676"/>
    <lineage>
        <taxon>unclassified sequences</taxon>
        <taxon>metagenomes</taxon>
        <taxon>ecological metagenomes</taxon>
    </lineage>
</organism>
<dbReference type="AlphaFoldDB" id="A0A3B1B7R5"/>
<evidence type="ECO:0000313" key="6">
    <source>
        <dbReference type="EMBL" id="VAX10301.1"/>
    </source>
</evidence>
<dbReference type="Pfam" id="PF00989">
    <property type="entry name" value="PAS"/>
    <property type="match status" value="1"/>
</dbReference>
<dbReference type="PANTHER" id="PTHR44757">
    <property type="entry name" value="DIGUANYLATE CYCLASE DGCP"/>
    <property type="match status" value="1"/>
</dbReference>
<feature type="domain" description="PAC" evidence="3">
    <location>
        <begin position="168"/>
        <end position="220"/>
    </location>
</feature>
<keyword evidence="1" id="KW-1133">Transmembrane helix</keyword>
<proteinExistence type="predicted"/>
<dbReference type="FunFam" id="3.20.20.450:FF:000001">
    <property type="entry name" value="Cyclic di-GMP phosphodiesterase yahA"/>
    <property type="match status" value="1"/>
</dbReference>
<dbReference type="Gene3D" id="3.30.450.20">
    <property type="entry name" value="PAS domain"/>
    <property type="match status" value="1"/>
</dbReference>
<dbReference type="PROSITE" id="PS50883">
    <property type="entry name" value="EAL"/>
    <property type="match status" value="1"/>
</dbReference>
<dbReference type="CDD" id="cd00130">
    <property type="entry name" value="PAS"/>
    <property type="match status" value="1"/>
</dbReference>
<dbReference type="PROSITE" id="PS50112">
    <property type="entry name" value="PAS"/>
    <property type="match status" value="1"/>
</dbReference>
<accession>A0A3B1B7R5</accession>
<dbReference type="Pfam" id="PF00563">
    <property type="entry name" value="EAL"/>
    <property type="match status" value="1"/>
</dbReference>
<dbReference type="InterPro" id="IPR001610">
    <property type="entry name" value="PAC"/>
</dbReference>
<keyword evidence="1" id="KW-0812">Transmembrane</keyword>
<dbReference type="NCBIfam" id="TIGR00254">
    <property type="entry name" value="GGDEF"/>
    <property type="match status" value="1"/>
</dbReference>
<keyword evidence="1" id="KW-0472">Membrane</keyword>
<reference evidence="6" key="1">
    <citation type="submission" date="2018-06" db="EMBL/GenBank/DDBJ databases">
        <authorList>
            <person name="Zhirakovskaya E."/>
        </authorList>
    </citation>
    <scope>NUCLEOTIDE SEQUENCE</scope>
</reference>
<dbReference type="InterPro" id="IPR000160">
    <property type="entry name" value="GGDEF_dom"/>
</dbReference>
<dbReference type="CDD" id="cd01948">
    <property type="entry name" value="EAL"/>
    <property type="match status" value="1"/>
</dbReference>
<dbReference type="SUPFAM" id="SSF55785">
    <property type="entry name" value="PYP-like sensor domain (PAS domain)"/>
    <property type="match status" value="1"/>
</dbReference>
<sequence>MPTKKSSKYATALPLILIFFNALLFLGILVDGYIEQEIPLYPLLPLSLLFFFLLSLVIYLLSRIIRQQNSLNETRQIHSGSNIELSSTPISTHDYQQLVNSANSIILRWNTEGIIQFMNPYGLNFFGFPHEDILGKNVIDTIVPRTETTGRDLVYMIEDIGKNPDDYIHNENENIKKDGSLVWITWNNKAVLDEQGKTIEILSIGNDITDKKRYEQQIYQLAHFDDLTGLANRTQFKQRLTGAINKASQQKQILPVFYIDLDRFKPINDSLGHHNGDLLLQKLATRLLHCIQQDETLARMGGDEFTVILQAKDNEQEALQSTQHVARKMLSSMSKPFNLNGHQIYITGSIGIVFYPNDGDELSILLKNADTAMYQAKQKSTNCYLYYEPHMNSEAMHNLKLETALRNAIENNQLNVHYQPSVNLRSGKIECVEALLRWQHPELGSIPPEIFIPIAEESDLILQLGSWVLKQAIAQVMQWQNKGLDDFVIAINLSMRQFTDDNLYSSIKKELNKSGLHANRLGLELTESTIMQDSEQGLETLRRLNKLGIYLFIDDFGTGYSSLSRLRDLPVHMLKIDKSFIANISEHPRHARLIDAIIAMAHNLDIRVIAEGVETQQQFDYLIQRNCDCIQGHFLSQAISAEELEKFMRATGRHFLAADKLTQS</sequence>
<dbReference type="GO" id="GO:0006355">
    <property type="term" value="P:regulation of DNA-templated transcription"/>
    <property type="evidence" value="ECO:0007669"/>
    <property type="project" value="InterPro"/>
</dbReference>
<evidence type="ECO:0000259" key="2">
    <source>
        <dbReference type="PROSITE" id="PS50112"/>
    </source>
</evidence>
<name>A0A3B1B7R5_9ZZZZ</name>
<feature type="domain" description="PAS" evidence="2">
    <location>
        <begin position="91"/>
        <end position="144"/>
    </location>
</feature>
<dbReference type="CDD" id="cd01949">
    <property type="entry name" value="GGDEF"/>
    <property type="match status" value="1"/>
</dbReference>
<feature type="transmembrane region" description="Helical" evidence="1">
    <location>
        <begin position="40"/>
        <end position="61"/>
    </location>
</feature>
<dbReference type="SUPFAM" id="SSF55073">
    <property type="entry name" value="Nucleotide cyclase"/>
    <property type="match status" value="1"/>
</dbReference>
<evidence type="ECO:0000259" key="4">
    <source>
        <dbReference type="PROSITE" id="PS50883"/>
    </source>
</evidence>
<dbReference type="InterPro" id="IPR013767">
    <property type="entry name" value="PAS_fold"/>
</dbReference>
<evidence type="ECO:0000256" key="1">
    <source>
        <dbReference type="SAM" id="Phobius"/>
    </source>
</evidence>
<dbReference type="SMART" id="SM00267">
    <property type="entry name" value="GGDEF"/>
    <property type="match status" value="1"/>
</dbReference>
<feature type="domain" description="GGDEF" evidence="5">
    <location>
        <begin position="252"/>
        <end position="389"/>
    </location>
</feature>
<evidence type="ECO:0000259" key="3">
    <source>
        <dbReference type="PROSITE" id="PS50113"/>
    </source>
</evidence>